<accession>A0AA97ELN0</accession>
<proteinExistence type="predicted"/>
<gene>
    <name evidence="1" type="ORF">RNZ46_00220</name>
</gene>
<dbReference type="Proteomes" id="UP001302486">
    <property type="component" value="Chromosome"/>
</dbReference>
<dbReference type="RefSeq" id="WP_316983388.1">
    <property type="nucleotide sequence ID" value="NZ_CP136521.1"/>
</dbReference>
<evidence type="ECO:0000313" key="1">
    <source>
        <dbReference type="EMBL" id="WOD43706.1"/>
    </source>
</evidence>
<dbReference type="AlphaFoldDB" id="A0AA97ELN0"/>
<dbReference type="Pfam" id="PF14903">
    <property type="entry name" value="WG_beta_rep"/>
    <property type="match status" value="1"/>
</dbReference>
<dbReference type="InterPro" id="IPR032774">
    <property type="entry name" value="WG_beta_rep"/>
</dbReference>
<organism evidence="1 2">
    <name type="scientific">Hwangdonia lutea</name>
    <dbReference type="NCBI Taxonomy" id="3075823"/>
    <lineage>
        <taxon>Bacteria</taxon>
        <taxon>Pseudomonadati</taxon>
        <taxon>Bacteroidota</taxon>
        <taxon>Flavobacteriia</taxon>
        <taxon>Flavobacteriales</taxon>
        <taxon>Flavobacteriaceae</taxon>
        <taxon>Hwangdonia</taxon>
    </lineage>
</organism>
<sequence length="182" mass="20716">MDVDQLSAFNDGAAIVKKGMSTALIDPKGKFITQFNDYNFLGQYMAEGLQNGIFTVLNTNSKSAKRGFKGFINSTGKEISFQQNNYMQTSHLGNYLISRKNNMITFYDKTGKNFTINRYFNLYNETMYLKECVQNSSLFLFKDGKYGYKSSNDKIIIQPMWEEAKCFCDGAAMVGKKMNLAK</sequence>
<reference evidence="2" key="1">
    <citation type="submission" date="2024-06" db="EMBL/GenBank/DDBJ databases">
        <title>Hwangdonia haimaensis gen. nov., sp. nov., a member of the family Flavobacteriaceae isolated from the haima cold seep.</title>
        <authorList>
            <person name="Li J."/>
        </authorList>
    </citation>
    <scope>NUCLEOTIDE SEQUENCE [LARGE SCALE GENOMIC DNA]</scope>
    <source>
        <strain evidence="2">SCSIO 19198</strain>
    </source>
</reference>
<dbReference type="EMBL" id="CP136521">
    <property type="protein sequence ID" value="WOD43706.1"/>
    <property type="molecule type" value="Genomic_DNA"/>
</dbReference>
<dbReference type="KEGG" id="hws:RNZ46_00220"/>
<evidence type="ECO:0000313" key="2">
    <source>
        <dbReference type="Proteomes" id="UP001302486"/>
    </source>
</evidence>
<keyword evidence="2" id="KW-1185">Reference proteome</keyword>
<protein>
    <submittedName>
        <fullName evidence="1">WG repeat-containing protein</fullName>
    </submittedName>
</protein>
<name>A0AA97ELN0_9FLAO</name>